<dbReference type="CDD" id="cd00299">
    <property type="entry name" value="GST_C_family"/>
    <property type="match status" value="1"/>
</dbReference>
<dbReference type="InterPro" id="IPR036282">
    <property type="entry name" value="Glutathione-S-Trfase_C_sf"/>
</dbReference>
<evidence type="ECO:0000259" key="1">
    <source>
        <dbReference type="PROSITE" id="PS50405"/>
    </source>
</evidence>
<accession>A0A2A2I123</accession>
<dbReference type="CDD" id="cd00570">
    <property type="entry name" value="GST_N_family"/>
    <property type="match status" value="1"/>
</dbReference>
<keyword evidence="3" id="KW-1185">Reference proteome</keyword>
<dbReference type="InterPro" id="IPR010987">
    <property type="entry name" value="Glutathione-S-Trfase_C-like"/>
</dbReference>
<dbReference type="Gene3D" id="3.40.30.110">
    <property type="match status" value="2"/>
</dbReference>
<dbReference type="Pfam" id="PF13410">
    <property type="entry name" value="GST_C_2"/>
    <property type="match status" value="1"/>
</dbReference>
<gene>
    <name evidence="2" type="ORF">CF392_14815</name>
</gene>
<organism evidence="2 3">
    <name type="scientific">Tamilnaduibacter salinus</name>
    <dbReference type="NCBI Taxonomy" id="1484056"/>
    <lineage>
        <taxon>Bacteria</taxon>
        <taxon>Pseudomonadati</taxon>
        <taxon>Pseudomonadota</taxon>
        <taxon>Gammaproteobacteria</taxon>
        <taxon>Pseudomonadales</taxon>
        <taxon>Marinobacteraceae</taxon>
        <taxon>Tamilnaduibacter</taxon>
    </lineage>
</organism>
<sequence>MSALILHQYALSPFSEKIRAMLGYTGIPWQAVTVREMPPRPHLETLTGGYRKIPVAQSGADIFCDTRIVSAELAQVSGLPALDATRASDEVAVFVREADLELFLAALIGSSGPGMLGKLIRETSVLDAFRFLKDRINMGRKARVPSMTPKQARQRLADHLTSLENRLSQHHYLFGPQACIADFSAYHSLWYARDLAGKSLASRYPRVDEWMNRLQAYGHGDQQPLSIDSALAEARNNTPRPLPTGESHEHLGQSVRIAPDDYARDPVIGELVAVTESRWILKREHDDVGTVHVHLPKDGFRLKPEQ</sequence>
<comment type="caution">
    <text evidence="2">The sequence shown here is derived from an EMBL/GenBank/DDBJ whole genome shotgun (WGS) entry which is preliminary data.</text>
</comment>
<keyword evidence="2" id="KW-0808">Transferase</keyword>
<dbReference type="GO" id="GO:0016740">
    <property type="term" value="F:transferase activity"/>
    <property type="evidence" value="ECO:0007669"/>
    <property type="project" value="UniProtKB-KW"/>
</dbReference>
<dbReference type="EMBL" id="NMPM01000110">
    <property type="protein sequence ID" value="PAV24713.1"/>
    <property type="molecule type" value="Genomic_DNA"/>
</dbReference>
<dbReference type="Pfam" id="PF13417">
    <property type="entry name" value="GST_N_3"/>
    <property type="match status" value="1"/>
</dbReference>
<protein>
    <submittedName>
        <fullName evidence="2">Glutathione S-transferase</fullName>
    </submittedName>
</protein>
<proteinExistence type="predicted"/>
<dbReference type="PROSITE" id="PS50405">
    <property type="entry name" value="GST_CTER"/>
    <property type="match status" value="1"/>
</dbReference>
<dbReference type="RefSeq" id="WP_095612218.1">
    <property type="nucleotide sequence ID" value="NZ_NMPM01000110.1"/>
</dbReference>
<dbReference type="InterPro" id="IPR036249">
    <property type="entry name" value="Thioredoxin-like_sf"/>
</dbReference>
<evidence type="ECO:0000313" key="2">
    <source>
        <dbReference type="EMBL" id="PAV24713.1"/>
    </source>
</evidence>
<reference evidence="2 3" key="1">
    <citation type="submission" date="2017-07" db="EMBL/GenBank/DDBJ databases">
        <title>Tamlnaduibacter salinus (Mi-7) genome sequencing.</title>
        <authorList>
            <person name="Verma A."/>
            <person name="Krishnamurthi S."/>
        </authorList>
    </citation>
    <scope>NUCLEOTIDE SEQUENCE [LARGE SCALE GENOMIC DNA]</scope>
    <source>
        <strain evidence="2 3">Mi-7</strain>
    </source>
</reference>
<dbReference type="SUPFAM" id="SSF47616">
    <property type="entry name" value="GST C-terminal domain-like"/>
    <property type="match status" value="1"/>
</dbReference>
<evidence type="ECO:0000313" key="3">
    <source>
        <dbReference type="Proteomes" id="UP000218332"/>
    </source>
</evidence>
<dbReference type="SUPFAM" id="SSF52833">
    <property type="entry name" value="Thioredoxin-like"/>
    <property type="match status" value="1"/>
</dbReference>
<dbReference type="InterPro" id="IPR004045">
    <property type="entry name" value="Glutathione_S-Trfase_N"/>
</dbReference>
<dbReference type="AlphaFoldDB" id="A0A2A2I123"/>
<feature type="domain" description="GST C-terminal" evidence="1">
    <location>
        <begin position="93"/>
        <end position="240"/>
    </location>
</feature>
<dbReference type="Proteomes" id="UP000218332">
    <property type="component" value="Unassembled WGS sequence"/>
</dbReference>
<name>A0A2A2I123_9GAMM</name>